<dbReference type="AlphaFoldDB" id="A0A1T2KR31"/>
<evidence type="ECO:0000313" key="2">
    <source>
        <dbReference type="Proteomes" id="UP000190896"/>
    </source>
</evidence>
<dbReference type="EMBL" id="MPRJ01000098">
    <property type="protein sequence ID" value="OOZ35160.1"/>
    <property type="molecule type" value="Genomic_DNA"/>
</dbReference>
<keyword evidence="2" id="KW-1185">Reference proteome</keyword>
<gene>
    <name evidence="1" type="ORF">BOW51_11595</name>
</gene>
<sequence>MLIGDELHGLFHLFGRKTLCHFKLPDGSFSGIFGGQYVLDKFMVDLGGIRIERRERVLGFDYHHATCNHSQQPDQSKNISNGTHYYPSLLLSDGVLFSL</sequence>
<evidence type="ECO:0000313" key="1">
    <source>
        <dbReference type="EMBL" id="OOZ35160.1"/>
    </source>
</evidence>
<reference evidence="1 2" key="1">
    <citation type="submission" date="2016-11" db="EMBL/GenBank/DDBJ databases">
        <title>Mixed transmission modes and dynamic genome evolution in an obligate animal-bacterial symbiosis.</title>
        <authorList>
            <person name="Russell S.L."/>
            <person name="Corbett-Detig R.B."/>
            <person name="Cavanaugh C.M."/>
        </authorList>
    </citation>
    <scope>NUCLEOTIDE SEQUENCE [LARGE SCALE GENOMIC DNA]</scope>
    <source>
        <strain evidence="1">Se-Cadez</strain>
    </source>
</reference>
<name>A0A1T2KR31_9GAMM</name>
<proteinExistence type="predicted"/>
<accession>A0A1T2KR31</accession>
<comment type="caution">
    <text evidence="1">The sequence shown here is derived from an EMBL/GenBank/DDBJ whole genome shotgun (WGS) entry which is preliminary data.</text>
</comment>
<organism evidence="1 2">
    <name type="scientific">Solemya velesiana gill symbiont</name>
    <dbReference type="NCBI Taxonomy" id="1918948"/>
    <lineage>
        <taxon>Bacteria</taxon>
        <taxon>Pseudomonadati</taxon>
        <taxon>Pseudomonadota</taxon>
        <taxon>Gammaproteobacteria</taxon>
        <taxon>sulfur-oxidizing symbionts</taxon>
    </lineage>
</organism>
<dbReference type="Proteomes" id="UP000190896">
    <property type="component" value="Unassembled WGS sequence"/>
</dbReference>
<protein>
    <submittedName>
        <fullName evidence="1">Uncharacterized protein</fullName>
    </submittedName>
</protein>